<comment type="caution">
    <text evidence="8">The sequence shown here is derived from an EMBL/GenBank/DDBJ whole genome shotgun (WGS) entry which is preliminary data.</text>
</comment>
<dbReference type="EMBL" id="MCGH01000002">
    <property type="protein sequence ID" value="ODM05121.1"/>
    <property type="molecule type" value="Genomic_DNA"/>
</dbReference>
<name>A0A1E3A9N1_9FIRM</name>
<evidence type="ECO:0000256" key="1">
    <source>
        <dbReference type="ARBA" id="ARBA00022475"/>
    </source>
</evidence>
<dbReference type="Pfam" id="PF13416">
    <property type="entry name" value="SBP_bac_8"/>
    <property type="match status" value="1"/>
</dbReference>
<dbReference type="SUPFAM" id="SSF53850">
    <property type="entry name" value="Periplasmic binding protein-like II"/>
    <property type="match status" value="1"/>
</dbReference>
<dbReference type="InterPro" id="IPR006059">
    <property type="entry name" value="SBP"/>
</dbReference>
<feature type="chain" id="PRO_5009122775" evidence="7">
    <location>
        <begin position="22"/>
        <end position="802"/>
    </location>
</feature>
<evidence type="ECO:0000256" key="6">
    <source>
        <dbReference type="SAM" id="MobiDB-lite"/>
    </source>
</evidence>
<feature type="compositionally biased region" description="Acidic residues" evidence="6">
    <location>
        <begin position="150"/>
        <end position="163"/>
    </location>
</feature>
<dbReference type="RefSeq" id="WP_069151494.1">
    <property type="nucleotide sequence ID" value="NZ_MCGH01000002.1"/>
</dbReference>
<protein>
    <submittedName>
        <fullName evidence="8">Bacterial extracellular solute-binding protein</fullName>
    </submittedName>
</protein>
<keyword evidence="3" id="KW-0472">Membrane</keyword>
<feature type="compositionally biased region" description="Acidic residues" evidence="6">
    <location>
        <begin position="129"/>
        <end position="142"/>
    </location>
</feature>
<evidence type="ECO:0000313" key="8">
    <source>
        <dbReference type="EMBL" id="ODM05121.1"/>
    </source>
</evidence>
<dbReference type="PATRIC" id="fig|1432052.4.peg.1132"/>
<sequence length="802" mass="88300">MKKTAVSKTLALFLSAALLFAGCGKTGGEQESVGDMAGGGDKTMGRYVEEEIGRPEEMERNGGIVRLADGTLQIFDFNQGPFVSQDEGKTWTKKYDDWSGMVGEGYFMNAAAAKDGSLFLVYSTYDAVSSEEGEEASQEEVSDAERSEQPDTEPAETEDTEVQVEESDMFTIDCHYMFVSPEGETREIMLPFDMDNYELITNCWYTPDGRLLASQGGAIYEINQEDGSPTVLFETDGDADTACFSDTQMVAFTNTKAYRFDLVKGELLEQDEELDKFISGLTNNGEKGVYWTSGNYSFLVAMDKDNTLYLACQDGLYQCMAGESPKQLLQGTLCSMGDPSNGKYGMLVEDGPVFLVLFSSGLSRFTYDETMPATPDKELKVYSLKKDQTLQQAVSAYQKAHQDVFVKYEVGMSGENGLTAEDAIKALNTEIMAGNGPDVIMLDGLPIESYLAKGMLADLSENLKAAEEKEEFFDNITRVYEEDGKIYAIPTRFRIPLLMGNEEFVSNIQDLSSLSAVMEEMREKNPEGSILSAYTPEILLKMLAIASEPTWSKEDGNLQEETVKEFLTQAKKIYDNEISGISDSEKEEFLNSVRGSDDSSGTAEETALDISWSILNFLTKSQAQLAIGASQQVSLDFTNVISVPRVKPEVVYKPLSLQAENVFQAESIVGVSAKAAEPEMAREFVEMLLSYNVMSMQQEPYPVNAASFDSLFDTDMEGDGAFGSMGISKDDGSVATLDLYWPNEEEQKGLEQMVRSLKTPYLPGSPIEQAVLEAGVSVLEGNMSVDEGVAQIKQKIQLYLSE</sequence>
<evidence type="ECO:0000313" key="9">
    <source>
        <dbReference type="Proteomes" id="UP000094067"/>
    </source>
</evidence>
<dbReference type="PROSITE" id="PS51257">
    <property type="entry name" value="PROKAR_LIPOPROTEIN"/>
    <property type="match status" value="1"/>
</dbReference>
<keyword evidence="5" id="KW-0449">Lipoprotein</keyword>
<proteinExistence type="predicted"/>
<evidence type="ECO:0000256" key="3">
    <source>
        <dbReference type="ARBA" id="ARBA00023136"/>
    </source>
</evidence>
<reference evidence="8 9" key="1">
    <citation type="submission" date="2016-07" db="EMBL/GenBank/DDBJ databases">
        <title>Characterization of isolates of Eisenbergiella tayi derived from blood cultures, using whole genome sequencing.</title>
        <authorList>
            <person name="Burdz T."/>
            <person name="Wiebe D."/>
            <person name="Huynh C."/>
            <person name="Bernard K."/>
        </authorList>
    </citation>
    <scope>NUCLEOTIDE SEQUENCE [LARGE SCALE GENOMIC DNA]</scope>
    <source>
        <strain evidence="8 9">NML 110608</strain>
    </source>
</reference>
<keyword evidence="1" id="KW-1003">Cell membrane</keyword>
<keyword evidence="2 7" id="KW-0732">Signal</keyword>
<gene>
    <name evidence="8" type="ORF">BEI61_01004</name>
</gene>
<dbReference type="InterPro" id="IPR050490">
    <property type="entry name" value="Bact_solute-bd_prot1"/>
</dbReference>
<feature type="signal peptide" evidence="7">
    <location>
        <begin position="1"/>
        <end position="21"/>
    </location>
</feature>
<evidence type="ECO:0000256" key="4">
    <source>
        <dbReference type="ARBA" id="ARBA00023139"/>
    </source>
</evidence>
<accession>A0A1E3A9N1</accession>
<dbReference type="SUPFAM" id="SSF69322">
    <property type="entry name" value="Tricorn protease domain 2"/>
    <property type="match status" value="1"/>
</dbReference>
<organism evidence="8 9">
    <name type="scientific">Eisenbergiella tayi</name>
    <dbReference type="NCBI Taxonomy" id="1432052"/>
    <lineage>
        <taxon>Bacteria</taxon>
        <taxon>Bacillati</taxon>
        <taxon>Bacillota</taxon>
        <taxon>Clostridia</taxon>
        <taxon>Lachnospirales</taxon>
        <taxon>Lachnospiraceae</taxon>
        <taxon>Eisenbergiella</taxon>
    </lineage>
</organism>
<dbReference type="PANTHER" id="PTHR43649">
    <property type="entry name" value="ARABINOSE-BINDING PROTEIN-RELATED"/>
    <property type="match status" value="1"/>
</dbReference>
<evidence type="ECO:0000256" key="5">
    <source>
        <dbReference type="ARBA" id="ARBA00023288"/>
    </source>
</evidence>
<feature type="region of interest" description="Disordered" evidence="6">
    <location>
        <begin position="129"/>
        <end position="163"/>
    </location>
</feature>
<evidence type="ECO:0000256" key="2">
    <source>
        <dbReference type="ARBA" id="ARBA00022729"/>
    </source>
</evidence>
<dbReference type="Proteomes" id="UP000094067">
    <property type="component" value="Unassembled WGS sequence"/>
</dbReference>
<dbReference type="Gene3D" id="3.40.190.10">
    <property type="entry name" value="Periplasmic binding protein-like II"/>
    <property type="match status" value="1"/>
</dbReference>
<dbReference type="PANTHER" id="PTHR43649:SF33">
    <property type="entry name" value="POLYGALACTURONAN_RHAMNOGALACTURONAN-BINDING PROTEIN YTCQ"/>
    <property type="match status" value="1"/>
</dbReference>
<evidence type="ECO:0000256" key="7">
    <source>
        <dbReference type="SAM" id="SignalP"/>
    </source>
</evidence>
<keyword evidence="4" id="KW-0564">Palmitate</keyword>
<dbReference type="AlphaFoldDB" id="A0A1E3A9N1"/>